<dbReference type="OrthoDB" id="8922241at2759"/>
<dbReference type="InterPro" id="IPR036661">
    <property type="entry name" value="Luciferase-like_sf"/>
</dbReference>
<sequence>MSIPYGGSDSDGDQVGLPYVAHDERYKIADEYVEILYRLWEGSWADDAVKKSVETGVFTDPGRLRWVKHESENFSLDAPHILNPSPQRTPFLMQAGTSPAGIDFAAKHAEAVMVVAPSPHILAPRVAAVRKRASKMGRNPYHVKVFAVVTPIIGETSEKAKVKYQRALEFANAEAGLAFYSGNSGIDLSKYDLDTEITADDANIDGRVHSLAESLKYRGNDVGPRTPRNLGKEVAIGGNGPVPVGSAAEVADFLEEWVRIADLDGFNIGYVVSPGSFEDLVDLLVPELQRRSLYSSGGDRGTLRERVFGSGHSKIYEDHPGSKFAFEREEQKH</sequence>
<dbReference type="Pfam" id="PF00296">
    <property type="entry name" value="Bac_luciferase"/>
    <property type="match status" value="1"/>
</dbReference>
<dbReference type="GO" id="GO:0016705">
    <property type="term" value="F:oxidoreductase activity, acting on paired donors, with incorporation or reduction of molecular oxygen"/>
    <property type="evidence" value="ECO:0007669"/>
    <property type="project" value="InterPro"/>
</dbReference>
<keyword evidence="4" id="KW-1185">Reference proteome</keyword>
<name>A0A9W8S144_9HYPO</name>
<dbReference type="InterPro" id="IPR016215">
    <property type="entry name" value="NTA_MOA"/>
</dbReference>
<accession>A0A9W8S144</accession>
<protein>
    <recommendedName>
        <fullName evidence="2">Luciferase-like domain-containing protein</fullName>
    </recommendedName>
</protein>
<dbReference type="PANTHER" id="PTHR30011:SF30">
    <property type="entry name" value="XENOBIOTIC COMPOUND MONOOXYGENASE, DSZA FAMILY (AFU_ORTHOLOGUE AFUA_6G01920)"/>
    <property type="match status" value="1"/>
</dbReference>
<dbReference type="PANTHER" id="PTHR30011">
    <property type="entry name" value="ALKANESULFONATE MONOOXYGENASE-RELATED"/>
    <property type="match status" value="1"/>
</dbReference>
<evidence type="ECO:0000313" key="4">
    <source>
        <dbReference type="Proteomes" id="UP001152049"/>
    </source>
</evidence>
<reference evidence="3" key="1">
    <citation type="submission" date="2022-09" db="EMBL/GenBank/DDBJ databases">
        <title>Fusarium specimens isolated from Avocado Roots.</title>
        <authorList>
            <person name="Stajich J."/>
            <person name="Roper C."/>
            <person name="Heimlech-Rivalta G."/>
        </authorList>
    </citation>
    <scope>NUCLEOTIDE SEQUENCE</scope>
    <source>
        <strain evidence="3">CF00136</strain>
    </source>
</reference>
<dbReference type="Proteomes" id="UP001152049">
    <property type="component" value="Unassembled WGS sequence"/>
</dbReference>
<evidence type="ECO:0000259" key="2">
    <source>
        <dbReference type="Pfam" id="PF00296"/>
    </source>
</evidence>
<dbReference type="Gene3D" id="3.20.20.30">
    <property type="entry name" value="Luciferase-like domain"/>
    <property type="match status" value="1"/>
</dbReference>
<evidence type="ECO:0000256" key="1">
    <source>
        <dbReference type="ARBA" id="ARBA00033748"/>
    </source>
</evidence>
<comment type="similarity">
    <text evidence="1">Belongs to the NtaA/SnaA/DszA monooxygenase family.</text>
</comment>
<proteinExistence type="inferred from homology"/>
<dbReference type="InterPro" id="IPR051260">
    <property type="entry name" value="Diverse_substr_monoxygenases"/>
</dbReference>
<dbReference type="PIRSF" id="PIRSF000337">
    <property type="entry name" value="NTA_MOA"/>
    <property type="match status" value="1"/>
</dbReference>
<dbReference type="NCBIfam" id="TIGR03860">
    <property type="entry name" value="FMN_nitrolo"/>
    <property type="match status" value="1"/>
</dbReference>
<gene>
    <name evidence="3" type="ORF">NW762_006228</name>
</gene>
<dbReference type="SUPFAM" id="SSF51679">
    <property type="entry name" value="Bacterial luciferase-like"/>
    <property type="match status" value="1"/>
</dbReference>
<evidence type="ECO:0000313" key="3">
    <source>
        <dbReference type="EMBL" id="KAJ4263409.1"/>
    </source>
</evidence>
<feature type="domain" description="Luciferase-like" evidence="2">
    <location>
        <begin position="13"/>
        <end position="259"/>
    </location>
</feature>
<organism evidence="3 4">
    <name type="scientific">Fusarium torreyae</name>
    <dbReference type="NCBI Taxonomy" id="1237075"/>
    <lineage>
        <taxon>Eukaryota</taxon>
        <taxon>Fungi</taxon>
        <taxon>Dikarya</taxon>
        <taxon>Ascomycota</taxon>
        <taxon>Pezizomycotina</taxon>
        <taxon>Sordariomycetes</taxon>
        <taxon>Hypocreomycetidae</taxon>
        <taxon>Hypocreales</taxon>
        <taxon>Nectriaceae</taxon>
        <taxon>Fusarium</taxon>
    </lineage>
</organism>
<comment type="caution">
    <text evidence="3">The sequence shown here is derived from an EMBL/GenBank/DDBJ whole genome shotgun (WGS) entry which is preliminary data.</text>
</comment>
<dbReference type="InterPro" id="IPR011251">
    <property type="entry name" value="Luciferase-like_dom"/>
</dbReference>
<dbReference type="EMBL" id="JAOQAZ010000010">
    <property type="protein sequence ID" value="KAJ4263409.1"/>
    <property type="molecule type" value="Genomic_DNA"/>
</dbReference>
<dbReference type="AlphaFoldDB" id="A0A9W8S144"/>
<dbReference type="GO" id="GO:0004497">
    <property type="term" value="F:monooxygenase activity"/>
    <property type="evidence" value="ECO:0007669"/>
    <property type="project" value="InterPro"/>
</dbReference>